<comment type="caution">
    <text evidence="5">The sequence shown here is derived from an EMBL/GenBank/DDBJ whole genome shotgun (WGS) entry which is preliminary data.</text>
</comment>
<dbReference type="Proteomes" id="UP001583172">
    <property type="component" value="Unassembled WGS sequence"/>
</dbReference>
<feature type="compositionally biased region" description="Polar residues" evidence="3">
    <location>
        <begin position="272"/>
        <end position="285"/>
    </location>
</feature>
<dbReference type="SUPFAM" id="SSF51735">
    <property type="entry name" value="NAD(P)-binding Rossmann-fold domains"/>
    <property type="match status" value="1"/>
</dbReference>
<comment type="similarity">
    <text evidence="2">Belongs to the NAD(P)-dependent epimerase/dehydratase family. Dihydroflavonol-4-reductase subfamily.</text>
</comment>
<feature type="region of interest" description="Disordered" evidence="3">
    <location>
        <begin position="271"/>
        <end position="290"/>
    </location>
</feature>
<protein>
    <recommendedName>
        <fullName evidence="4">NAD-dependent epimerase/dehydratase domain-containing protein</fullName>
    </recommendedName>
</protein>
<dbReference type="Gene3D" id="3.40.50.720">
    <property type="entry name" value="NAD(P)-binding Rossmann-like Domain"/>
    <property type="match status" value="2"/>
</dbReference>
<sequence>MTTTGPRRVLITGLNGYIAAHTAAVFLRAGYAVRGTVRRARTPNVDSVVRVLAPYHDGNRLEVVEVPDMSIDGAFDQAVEGDPVSMTETDPEPMMRAAVHGTTSLLSSALAESTRAVASSSSSSPLRSVVFMSTISAIFSPSRPEGHVFTEADWNDAAEAEMRRLGRETPGYVVYQASKTAAERAFWKFASEAKPRFGMVALCPAPVLGPPLYLPTPLSSLSMRVRDIYNVLRGGLIPAFDSPVRGTFVDVRDVAELVLRAVEKDLLLAESGTGSPNQVQPQSQGGDRENSGYIRERYLLVGQSGVSPQAMAEVLREGFPERGDVIRQAGDSGEVTGPEWLAATWSFDAGKAGGLLGREWTGFRQSVLDSARAFLEAGRE</sequence>
<proteinExistence type="inferred from homology"/>
<feature type="domain" description="NAD-dependent epimerase/dehydratase" evidence="4">
    <location>
        <begin position="9"/>
        <end position="264"/>
    </location>
</feature>
<dbReference type="InterPro" id="IPR050425">
    <property type="entry name" value="NAD(P)_dehydrat-like"/>
</dbReference>
<organism evidence="5 6">
    <name type="scientific">Humicola insolens</name>
    <name type="common">Soft-rot fungus</name>
    <dbReference type="NCBI Taxonomy" id="85995"/>
    <lineage>
        <taxon>Eukaryota</taxon>
        <taxon>Fungi</taxon>
        <taxon>Dikarya</taxon>
        <taxon>Ascomycota</taxon>
        <taxon>Pezizomycotina</taxon>
        <taxon>Sordariomycetes</taxon>
        <taxon>Sordariomycetidae</taxon>
        <taxon>Sordariales</taxon>
        <taxon>Chaetomiaceae</taxon>
        <taxon>Mycothermus</taxon>
    </lineage>
</organism>
<evidence type="ECO:0000256" key="1">
    <source>
        <dbReference type="ARBA" id="ARBA00023002"/>
    </source>
</evidence>
<evidence type="ECO:0000313" key="6">
    <source>
        <dbReference type="Proteomes" id="UP001583172"/>
    </source>
</evidence>
<evidence type="ECO:0000256" key="2">
    <source>
        <dbReference type="ARBA" id="ARBA00023445"/>
    </source>
</evidence>
<dbReference type="InterPro" id="IPR036291">
    <property type="entry name" value="NAD(P)-bd_dom_sf"/>
</dbReference>
<dbReference type="InterPro" id="IPR001509">
    <property type="entry name" value="Epimerase_deHydtase"/>
</dbReference>
<keyword evidence="6" id="KW-1185">Reference proteome</keyword>
<reference evidence="5 6" key="1">
    <citation type="journal article" date="2024" name="Commun. Biol.">
        <title>Comparative genomic analysis of thermophilic fungi reveals convergent evolutionary adaptations and gene losses.</title>
        <authorList>
            <person name="Steindorff A.S."/>
            <person name="Aguilar-Pontes M.V."/>
            <person name="Robinson A.J."/>
            <person name="Andreopoulos B."/>
            <person name="LaButti K."/>
            <person name="Kuo A."/>
            <person name="Mondo S."/>
            <person name="Riley R."/>
            <person name="Otillar R."/>
            <person name="Haridas S."/>
            <person name="Lipzen A."/>
            <person name="Grimwood J."/>
            <person name="Schmutz J."/>
            <person name="Clum A."/>
            <person name="Reid I.D."/>
            <person name="Moisan M.C."/>
            <person name="Butler G."/>
            <person name="Nguyen T.T.M."/>
            <person name="Dewar K."/>
            <person name="Conant G."/>
            <person name="Drula E."/>
            <person name="Henrissat B."/>
            <person name="Hansel C."/>
            <person name="Singer S."/>
            <person name="Hutchinson M.I."/>
            <person name="de Vries R.P."/>
            <person name="Natvig D.O."/>
            <person name="Powell A.J."/>
            <person name="Tsang A."/>
            <person name="Grigoriev I.V."/>
        </authorList>
    </citation>
    <scope>NUCLEOTIDE SEQUENCE [LARGE SCALE GENOMIC DNA]</scope>
    <source>
        <strain evidence="5 6">CBS 620.91</strain>
    </source>
</reference>
<name>A0ABR3VH03_HUMIN</name>
<dbReference type="PANTHER" id="PTHR10366">
    <property type="entry name" value="NAD DEPENDENT EPIMERASE/DEHYDRATASE"/>
    <property type="match status" value="1"/>
</dbReference>
<evidence type="ECO:0000256" key="3">
    <source>
        <dbReference type="SAM" id="MobiDB-lite"/>
    </source>
</evidence>
<gene>
    <name evidence="5" type="ORF">VTJ49DRAFT_7672</name>
</gene>
<evidence type="ECO:0000259" key="4">
    <source>
        <dbReference type="Pfam" id="PF01370"/>
    </source>
</evidence>
<dbReference type="EMBL" id="JAZGSY010000096">
    <property type="protein sequence ID" value="KAL1840880.1"/>
    <property type="molecule type" value="Genomic_DNA"/>
</dbReference>
<dbReference type="PANTHER" id="PTHR10366:SF564">
    <property type="entry name" value="STEROL-4-ALPHA-CARBOXYLATE 3-DEHYDROGENASE, DECARBOXYLATING"/>
    <property type="match status" value="1"/>
</dbReference>
<dbReference type="Pfam" id="PF01370">
    <property type="entry name" value="Epimerase"/>
    <property type="match status" value="1"/>
</dbReference>
<keyword evidence="1" id="KW-0560">Oxidoreductase</keyword>
<evidence type="ECO:0000313" key="5">
    <source>
        <dbReference type="EMBL" id="KAL1840880.1"/>
    </source>
</evidence>
<accession>A0ABR3VH03</accession>